<dbReference type="OrthoDB" id="613853at2759"/>
<organism evidence="2 3">
    <name type="scientific">Prunus yedoensis var. nudiflora</name>
    <dbReference type="NCBI Taxonomy" id="2094558"/>
    <lineage>
        <taxon>Eukaryota</taxon>
        <taxon>Viridiplantae</taxon>
        <taxon>Streptophyta</taxon>
        <taxon>Embryophyta</taxon>
        <taxon>Tracheophyta</taxon>
        <taxon>Spermatophyta</taxon>
        <taxon>Magnoliopsida</taxon>
        <taxon>eudicotyledons</taxon>
        <taxon>Gunneridae</taxon>
        <taxon>Pentapetalae</taxon>
        <taxon>rosids</taxon>
        <taxon>fabids</taxon>
        <taxon>Rosales</taxon>
        <taxon>Rosaceae</taxon>
        <taxon>Amygdaloideae</taxon>
        <taxon>Amygdaleae</taxon>
        <taxon>Prunus</taxon>
    </lineage>
</organism>
<dbReference type="InterPro" id="IPR053781">
    <property type="entry name" value="F-box_AtFBL13-like"/>
</dbReference>
<dbReference type="InterPro" id="IPR053772">
    <property type="entry name" value="At1g61320/At1g61330-like"/>
</dbReference>
<protein>
    <recommendedName>
        <fullName evidence="1">F-box domain-containing protein</fullName>
    </recommendedName>
</protein>
<dbReference type="PANTHER" id="PTHR34145:SF68">
    <property type="entry name" value="FBD DOMAIN-CONTAINING PROTEIN"/>
    <property type="match status" value="1"/>
</dbReference>
<evidence type="ECO:0000313" key="2">
    <source>
        <dbReference type="EMBL" id="PQM37568.1"/>
    </source>
</evidence>
<dbReference type="Pfam" id="PF23622">
    <property type="entry name" value="LRR_At1g61320_AtMIF1"/>
    <property type="match status" value="1"/>
</dbReference>
<dbReference type="SUPFAM" id="SSF52047">
    <property type="entry name" value="RNI-like"/>
    <property type="match status" value="1"/>
</dbReference>
<dbReference type="PANTHER" id="PTHR34145">
    <property type="entry name" value="OS02G0105600 PROTEIN"/>
    <property type="match status" value="1"/>
</dbReference>
<dbReference type="PROSITE" id="PS50181">
    <property type="entry name" value="FBOX"/>
    <property type="match status" value="1"/>
</dbReference>
<dbReference type="Proteomes" id="UP000250321">
    <property type="component" value="Unassembled WGS sequence"/>
</dbReference>
<feature type="domain" description="F-box" evidence="1">
    <location>
        <begin position="17"/>
        <end position="67"/>
    </location>
</feature>
<keyword evidence="3" id="KW-1185">Reference proteome</keyword>
<reference evidence="2 3" key="1">
    <citation type="submission" date="2018-02" db="EMBL/GenBank/DDBJ databases">
        <title>Draft genome of wild Prunus yedoensis var. nudiflora.</title>
        <authorList>
            <person name="Baek S."/>
            <person name="Kim J.-H."/>
            <person name="Choi K."/>
            <person name="Kim G.-B."/>
            <person name="Cho A."/>
            <person name="Jang H."/>
            <person name="Shin C.-H."/>
            <person name="Yu H.-J."/>
            <person name="Mun J.-H."/>
        </authorList>
    </citation>
    <scope>NUCLEOTIDE SEQUENCE [LARGE SCALE GENOMIC DNA]</scope>
    <source>
        <strain evidence="3">cv. Jeju island</strain>
        <tissue evidence="2">Leaf</tissue>
    </source>
</reference>
<dbReference type="CDD" id="cd22160">
    <property type="entry name" value="F-box_AtFBL13-like"/>
    <property type="match status" value="1"/>
</dbReference>
<comment type="caution">
    <text evidence="2">The sequence shown here is derived from an EMBL/GenBank/DDBJ whole genome shotgun (WGS) entry which is preliminary data.</text>
</comment>
<gene>
    <name evidence="2" type="ORF">Pyn_21172</name>
</gene>
<dbReference type="SUPFAM" id="SSF81383">
    <property type="entry name" value="F-box domain"/>
    <property type="match status" value="1"/>
</dbReference>
<sequence>MENRKAPISEGVEQKDQDNLWNLPNDILDQILSLLPLKEAVATSVLSLKWRFVWTSCLVLDFDFEKNMKPLTHCSHYQDQDSEDKECWRYVNWVDSVVKMHTGPTIEKFRVCFPLDFSHTPLIDRWVQFALKKWVQDLVLDFSAQSNKLLYLGNGFSKASGFSKFRALKDLSLNSIGVTRGDIGFVLSSCPCLEQLKVSNCPNLTSVTILGSHFALKLKSLAIECWHSMDSIEILDANLVSFSYSGNPLKLGLSNVPLLVEVSISERDSILTDDYRSLIFTQLSGCLSQLHTLGLDLNGMVDMEVFSVQTLPNIKHLELEVLGEDILILEQINCFMKACSYLEKLVLKMQFIFPEVNLKEASNTCSHHHLEVVEIVGYRGRQSAVKILMFLMETAVSLKKVVINPVRQLIRGESVDESDEVVEEEEARQHALHELRREVPAAISFGCL</sequence>
<proteinExistence type="predicted"/>
<dbReference type="Pfam" id="PF00646">
    <property type="entry name" value="F-box"/>
    <property type="match status" value="1"/>
</dbReference>
<dbReference type="InterPro" id="IPR036047">
    <property type="entry name" value="F-box-like_dom_sf"/>
</dbReference>
<dbReference type="InterPro" id="IPR032675">
    <property type="entry name" value="LRR_dom_sf"/>
</dbReference>
<evidence type="ECO:0000313" key="3">
    <source>
        <dbReference type="Proteomes" id="UP000250321"/>
    </source>
</evidence>
<name>A0A314UKQ7_PRUYE</name>
<dbReference type="AlphaFoldDB" id="A0A314UKQ7"/>
<dbReference type="InterPro" id="IPR055357">
    <property type="entry name" value="LRR_At1g61320_AtMIF1"/>
</dbReference>
<dbReference type="Gene3D" id="3.80.10.10">
    <property type="entry name" value="Ribonuclease Inhibitor"/>
    <property type="match status" value="1"/>
</dbReference>
<dbReference type="SMART" id="SM00256">
    <property type="entry name" value="FBOX"/>
    <property type="match status" value="1"/>
</dbReference>
<dbReference type="EMBL" id="PJQY01003432">
    <property type="protein sequence ID" value="PQM37568.1"/>
    <property type="molecule type" value="Genomic_DNA"/>
</dbReference>
<dbReference type="InterPro" id="IPR001810">
    <property type="entry name" value="F-box_dom"/>
</dbReference>
<accession>A0A314UKQ7</accession>
<dbReference type="STRING" id="2094558.A0A314UKQ7"/>
<evidence type="ECO:0000259" key="1">
    <source>
        <dbReference type="PROSITE" id="PS50181"/>
    </source>
</evidence>